<dbReference type="PANTHER" id="PTHR35861">
    <property type="match status" value="1"/>
</dbReference>
<sequence length="515" mass="54702">MAVQLSYPGVYVEELPSGVRTITGVPTSITAFVGRALRGPLHKPVTLTSFADFERAFGGLWSESHLGYSVRDFFQQGGGVALVVRVHSPESNDTAAISLGTGQKRLKLNAASPGAWGAKLKVTLDDDVRLNDDGTKDPALFNLTALDTATGFKEVFRNVSIAPAAARRVDIVLAAESQLVRVELPLPTQPQGASPVEATATGGKDGGAIGAADIATGTNFQTDKKGIYALEYADLFNLLVIPPYSGTGELGDRDVDPAVVTAAIAYAQPRRAVVVLDPPQGWATVGQVASSTGASAFTSSKNAAVYFPRVKQPDPLRDGQVMTFAPSGAIAGAIARTDAERGVWKAPAGLDATLSAVTELALPLTDGEIGQLNPLAVNCLRLAPGTGHVVWGARTRNGSDRNASEWKYLPVRRTALFIEESLYRGIQWAVFEPNDEPLWAQLRLNIGAFLNNLFRQGAFQGRTPREAYFVKCDATTTTQNDIDLGVVNILVGFAPLKPAEFVVLRLQQIAGQIPA</sequence>
<evidence type="ECO:0008006" key="6">
    <source>
        <dbReference type="Google" id="ProtNLM"/>
    </source>
</evidence>
<dbReference type="Pfam" id="PF17482">
    <property type="entry name" value="Phage_sheath_1C"/>
    <property type="match status" value="1"/>
</dbReference>
<keyword evidence="5" id="KW-1185">Reference proteome</keyword>
<name>A0A7W7U8N5_9ACTN</name>
<comment type="caution">
    <text evidence="4">The sequence shown here is derived from an EMBL/GenBank/DDBJ whole genome shotgun (WGS) entry which is preliminary data.</text>
</comment>
<dbReference type="EMBL" id="JACHJY010000014">
    <property type="protein sequence ID" value="MBB4986711.1"/>
    <property type="molecule type" value="Genomic_DNA"/>
</dbReference>
<dbReference type="AlphaFoldDB" id="A0A7W7U8N5"/>
<organism evidence="4 5">
    <name type="scientific">Streptomyces nymphaeiformis</name>
    <dbReference type="NCBI Taxonomy" id="2663842"/>
    <lineage>
        <taxon>Bacteria</taxon>
        <taxon>Bacillati</taxon>
        <taxon>Actinomycetota</taxon>
        <taxon>Actinomycetes</taxon>
        <taxon>Kitasatosporales</taxon>
        <taxon>Streptomycetaceae</taxon>
        <taxon>Streptomyces</taxon>
    </lineage>
</organism>
<dbReference type="InterPro" id="IPR020287">
    <property type="entry name" value="Tail_sheath_C"/>
</dbReference>
<dbReference type="RefSeq" id="WP_116164959.1">
    <property type="nucleotide sequence ID" value="NZ_JACHJY010000014.1"/>
</dbReference>
<evidence type="ECO:0000256" key="1">
    <source>
        <dbReference type="ARBA" id="ARBA00008005"/>
    </source>
</evidence>
<dbReference type="Gene3D" id="3.40.50.11780">
    <property type="match status" value="2"/>
</dbReference>
<evidence type="ECO:0000313" key="4">
    <source>
        <dbReference type="EMBL" id="MBB4986711.1"/>
    </source>
</evidence>
<dbReference type="InterPro" id="IPR035089">
    <property type="entry name" value="Phage_sheath_subtilisin"/>
</dbReference>
<dbReference type="Pfam" id="PF04984">
    <property type="entry name" value="Phage_sheath_1"/>
    <property type="match status" value="1"/>
</dbReference>
<comment type="similarity">
    <text evidence="1">Belongs to the myoviridae tail sheath protein family.</text>
</comment>
<evidence type="ECO:0000313" key="5">
    <source>
        <dbReference type="Proteomes" id="UP000582643"/>
    </source>
</evidence>
<protein>
    <recommendedName>
        <fullName evidence="6">Phage tail protein</fullName>
    </recommendedName>
</protein>
<dbReference type="PANTHER" id="PTHR35861:SF1">
    <property type="entry name" value="PHAGE TAIL SHEATH PROTEIN"/>
    <property type="match status" value="1"/>
</dbReference>
<feature type="domain" description="Tail sheath protein C-terminal" evidence="3">
    <location>
        <begin position="404"/>
        <end position="507"/>
    </location>
</feature>
<reference evidence="4 5" key="1">
    <citation type="submission" date="2020-08" db="EMBL/GenBank/DDBJ databases">
        <title>Genomic Encyclopedia of Type Strains, Phase III (KMG-III): the genomes of soil and plant-associated and newly described type strains.</title>
        <authorList>
            <person name="Whitman W."/>
        </authorList>
    </citation>
    <scope>NUCLEOTIDE SEQUENCE [LARGE SCALE GENOMIC DNA]</scope>
    <source>
        <strain evidence="4 5">SFB5A</strain>
    </source>
</reference>
<dbReference type="InterPro" id="IPR052042">
    <property type="entry name" value="Tail_sheath_structural"/>
</dbReference>
<evidence type="ECO:0000259" key="3">
    <source>
        <dbReference type="Pfam" id="PF17482"/>
    </source>
</evidence>
<accession>A0A7W7U8N5</accession>
<proteinExistence type="inferred from homology"/>
<gene>
    <name evidence="4" type="ORF">GGE06_007682</name>
</gene>
<feature type="domain" description="Tail sheath protein subtilisin-like" evidence="2">
    <location>
        <begin position="252"/>
        <end position="395"/>
    </location>
</feature>
<evidence type="ECO:0000259" key="2">
    <source>
        <dbReference type="Pfam" id="PF04984"/>
    </source>
</evidence>
<dbReference type="Proteomes" id="UP000582643">
    <property type="component" value="Unassembled WGS sequence"/>
</dbReference>